<dbReference type="PROSITE" id="PS00036">
    <property type="entry name" value="BZIP_BASIC"/>
    <property type="match status" value="1"/>
</dbReference>
<feature type="compositionally biased region" description="Low complexity" evidence="7">
    <location>
        <begin position="168"/>
        <end position="190"/>
    </location>
</feature>
<dbReference type="Pfam" id="PF00170">
    <property type="entry name" value="bZIP_1"/>
    <property type="match status" value="1"/>
</dbReference>
<feature type="compositionally biased region" description="Basic and acidic residues" evidence="7">
    <location>
        <begin position="111"/>
        <end position="133"/>
    </location>
</feature>
<dbReference type="GO" id="GO:0000981">
    <property type="term" value="F:DNA-binding transcription factor activity, RNA polymerase II-specific"/>
    <property type="evidence" value="ECO:0007669"/>
    <property type="project" value="TreeGrafter"/>
</dbReference>
<dbReference type="Proteomes" id="UP000807353">
    <property type="component" value="Unassembled WGS sequence"/>
</dbReference>
<evidence type="ECO:0000256" key="6">
    <source>
        <dbReference type="ARBA" id="ARBA00040165"/>
    </source>
</evidence>
<keyword evidence="10" id="KW-1185">Reference proteome</keyword>
<dbReference type="EMBL" id="MU150237">
    <property type="protein sequence ID" value="KAF9467421.1"/>
    <property type="molecule type" value="Genomic_DNA"/>
</dbReference>
<evidence type="ECO:0000313" key="10">
    <source>
        <dbReference type="Proteomes" id="UP000807353"/>
    </source>
</evidence>
<accession>A0A9P6CIB5</accession>
<dbReference type="InterPro" id="IPR052470">
    <property type="entry name" value="ER_Stress-Reg_TF"/>
</dbReference>
<evidence type="ECO:0000313" key="9">
    <source>
        <dbReference type="EMBL" id="KAF9467421.1"/>
    </source>
</evidence>
<gene>
    <name evidence="9" type="ORF">BDZ94DRAFT_1318833</name>
</gene>
<name>A0A9P6CIB5_9AGAR</name>
<feature type="compositionally biased region" description="Polar residues" evidence="7">
    <location>
        <begin position="228"/>
        <end position="252"/>
    </location>
</feature>
<sequence>MTYQHTFIDPSSLSHSSPSPAPESEAGSSTSGSRKRPRTEASSEDRKEARAHRNRIAAQNSRDRRKAQFSYLERRVAELEDENRVLRAGMNGPPVVPSPTFVPNTLATQAEEERKRREARERERENEELKERIKTLERGWDAVMKALAAQGLPLATSAPSPSTPTPSIPASKPISSPTPPTSSALSAPIYPISPAPSPASLDFSPSEQPEPEQKQEPTRHLARVATISVLTPPQMSLQRTPTPSSQNQHTPSTAVPTLLVDDEAVMEDLLREILAPIPPASPTVTRAAALPEIQDAATSAASARPQVVETTVGASGTELMGLGLGAGWGNDSTSELEMQRILAEMGVVGEGYEQTAVQDGYELSDLDVEMGWEMTMGGIAIDLGAFSNGQGVGVF</sequence>
<feature type="region of interest" description="Disordered" evidence="7">
    <location>
        <begin position="89"/>
        <end position="133"/>
    </location>
</feature>
<evidence type="ECO:0000256" key="7">
    <source>
        <dbReference type="SAM" id="MobiDB-lite"/>
    </source>
</evidence>
<feature type="compositionally biased region" description="Low complexity" evidence="7">
    <location>
        <begin position="198"/>
        <end position="207"/>
    </location>
</feature>
<dbReference type="OrthoDB" id="295274at2759"/>
<dbReference type="CDD" id="cd14812">
    <property type="entry name" value="bZIP_u3"/>
    <property type="match status" value="1"/>
</dbReference>
<dbReference type="PANTHER" id="PTHR46542">
    <property type="entry name" value="X-BOX BINDING PROTEIN 1"/>
    <property type="match status" value="1"/>
</dbReference>
<dbReference type="Gene3D" id="1.20.5.170">
    <property type="match status" value="1"/>
</dbReference>
<keyword evidence="5" id="KW-0539">Nucleus</keyword>
<evidence type="ECO:0000256" key="2">
    <source>
        <dbReference type="ARBA" id="ARBA00023015"/>
    </source>
</evidence>
<keyword evidence="2" id="KW-0805">Transcription regulation</keyword>
<keyword evidence="3" id="KW-0238">DNA-binding</keyword>
<keyword evidence="1" id="KW-0832">Ubl conjugation</keyword>
<organism evidence="9 10">
    <name type="scientific">Collybia nuda</name>
    <dbReference type="NCBI Taxonomy" id="64659"/>
    <lineage>
        <taxon>Eukaryota</taxon>
        <taxon>Fungi</taxon>
        <taxon>Dikarya</taxon>
        <taxon>Basidiomycota</taxon>
        <taxon>Agaricomycotina</taxon>
        <taxon>Agaricomycetes</taxon>
        <taxon>Agaricomycetidae</taxon>
        <taxon>Agaricales</taxon>
        <taxon>Tricholomatineae</taxon>
        <taxon>Clitocybaceae</taxon>
        <taxon>Collybia</taxon>
    </lineage>
</organism>
<dbReference type="InterPro" id="IPR004827">
    <property type="entry name" value="bZIP"/>
</dbReference>
<dbReference type="SUPFAM" id="SSF57959">
    <property type="entry name" value="Leucine zipper domain"/>
    <property type="match status" value="1"/>
</dbReference>
<feature type="compositionally biased region" description="Low complexity" evidence="7">
    <location>
        <begin position="10"/>
        <end position="32"/>
    </location>
</feature>
<feature type="compositionally biased region" description="Basic and acidic residues" evidence="7">
    <location>
        <begin position="38"/>
        <end position="48"/>
    </location>
</feature>
<dbReference type="GO" id="GO:0005634">
    <property type="term" value="C:nucleus"/>
    <property type="evidence" value="ECO:0007669"/>
    <property type="project" value="TreeGrafter"/>
</dbReference>
<feature type="domain" description="BZIP" evidence="8">
    <location>
        <begin position="44"/>
        <end position="87"/>
    </location>
</feature>
<feature type="region of interest" description="Disordered" evidence="7">
    <location>
        <begin position="1"/>
        <end position="67"/>
    </location>
</feature>
<evidence type="ECO:0000256" key="5">
    <source>
        <dbReference type="ARBA" id="ARBA00023242"/>
    </source>
</evidence>
<keyword evidence="4" id="KW-0804">Transcription</keyword>
<reference evidence="9" key="1">
    <citation type="submission" date="2020-11" db="EMBL/GenBank/DDBJ databases">
        <authorList>
            <consortium name="DOE Joint Genome Institute"/>
            <person name="Ahrendt S."/>
            <person name="Riley R."/>
            <person name="Andreopoulos W."/>
            <person name="Labutti K."/>
            <person name="Pangilinan J."/>
            <person name="Ruiz-Duenas F.J."/>
            <person name="Barrasa J.M."/>
            <person name="Sanchez-Garcia M."/>
            <person name="Camarero S."/>
            <person name="Miyauchi S."/>
            <person name="Serrano A."/>
            <person name="Linde D."/>
            <person name="Babiker R."/>
            <person name="Drula E."/>
            <person name="Ayuso-Fernandez I."/>
            <person name="Pacheco R."/>
            <person name="Padilla G."/>
            <person name="Ferreira P."/>
            <person name="Barriuso J."/>
            <person name="Kellner H."/>
            <person name="Castanera R."/>
            <person name="Alfaro M."/>
            <person name="Ramirez L."/>
            <person name="Pisabarro A.G."/>
            <person name="Kuo A."/>
            <person name="Tritt A."/>
            <person name="Lipzen A."/>
            <person name="He G."/>
            <person name="Yan M."/>
            <person name="Ng V."/>
            <person name="Cullen D."/>
            <person name="Martin F."/>
            <person name="Rosso M.-N."/>
            <person name="Henrissat B."/>
            <person name="Hibbett D."/>
            <person name="Martinez A.T."/>
            <person name="Grigoriev I.V."/>
        </authorList>
    </citation>
    <scope>NUCLEOTIDE SEQUENCE</scope>
    <source>
        <strain evidence="9">CBS 247.69</strain>
    </source>
</reference>
<evidence type="ECO:0000259" key="8">
    <source>
        <dbReference type="PROSITE" id="PS50217"/>
    </source>
</evidence>
<dbReference type="PROSITE" id="PS50217">
    <property type="entry name" value="BZIP"/>
    <property type="match status" value="1"/>
</dbReference>
<dbReference type="InterPro" id="IPR046347">
    <property type="entry name" value="bZIP_sf"/>
</dbReference>
<evidence type="ECO:0000256" key="3">
    <source>
        <dbReference type="ARBA" id="ARBA00023125"/>
    </source>
</evidence>
<dbReference type="AlphaFoldDB" id="A0A9P6CIB5"/>
<comment type="caution">
    <text evidence="9">The sequence shown here is derived from an EMBL/GenBank/DDBJ whole genome shotgun (WGS) entry which is preliminary data.</text>
</comment>
<dbReference type="PANTHER" id="PTHR46542:SF1">
    <property type="entry name" value="X-BOX BINDING PROTEIN 1"/>
    <property type="match status" value="1"/>
</dbReference>
<dbReference type="GO" id="GO:0000977">
    <property type="term" value="F:RNA polymerase II transcription regulatory region sequence-specific DNA binding"/>
    <property type="evidence" value="ECO:0007669"/>
    <property type="project" value="TreeGrafter"/>
</dbReference>
<evidence type="ECO:0000256" key="4">
    <source>
        <dbReference type="ARBA" id="ARBA00023163"/>
    </source>
</evidence>
<dbReference type="SMART" id="SM00338">
    <property type="entry name" value="BRLZ"/>
    <property type="match status" value="1"/>
</dbReference>
<proteinExistence type="predicted"/>
<feature type="region of interest" description="Disordered" evidence="7">
    <location>
        <begin position="154"/>
        <end position="252"/>
    </location>
</feature>
<protein>
    <recommendedName>
        <fullName evidence="6">X-box-binding protein 1</fullName>
    </recommendedName>
</protein>
<evidence type="ECO:0000256" key="1">
    <source>
        <dbReference type="ARBA" id="ARBA00022843"/>
    </source>
</evidence>